<organism evidence="1">
    <name type="scientific">Arundo donax</name>
    <name type="common">Giant reed</name>
    <name type="synonym">Donax arundinaceus</name>
    <dbReference type="NCBI Taxonomy" id="35708"/>
    <lineage>
        <taxon>Eukaryota</taxon>
        <taxon>Viridiplantae</taxon>
        <taxon>Streptophyta</taxon>
        <taxon>Embryophyta</taxon>
        <taxon>Tracheophyta</taxon>
        <taxon>Spermatophyta</taxon>
        <taxon>Magnoliopsida</taxon>
        <taxon>Liliopsida</taxon>
        <taxon>Poales</taxon>
        <taxon>Poaceae</taxon>
        <taxon>PACMAD clade</taxon>
        <taxon>Arundinoideae</taxon>
        <taxon>Arundineae</taxon>
        <taxon>Arundo</taxon>
    </lineage>
</organism>
<reference evidence="1" key="2">
    <citation type="journal article" date="2015" name="Data Brief">
        <title>Shoot transcriptome of the giant reed, Arundo donax.</title>
        <authorList>
            <person name="Barrero R.A."/>
            <person name="Guerrero F.D."/>
            <person name="Moolhuijzen P."/>
            <person name="Goolsby J.A."/>
            <person name="Tidwell J."/>
            <person name="Bellgard S.E."/>
            <person name="Bellgard M.I."/>
        </authorList>
    </citation>
    <scope>NUCLEOTIDE SEQUENCE</scope>
    <source>
        <tissue evidence="1">Shoot tissue taken approximately 20 cm above the soil surface</tissue>
    </source>
</reference>
<evidence type="ECO:0000313" key="1">
    <source>
        <dbReference type="EMBL" id="JAD14890.1"/>
    </source>
</evidence>
<name>A0A0A8XQI7_ARUDO</name>
<accession>A0A0A8XQI7</accession>
<dbReference type="AlphaFoldDB" id="A0A0A8XQI7"/>
<dbReference type="EMBL" id="GBRH01283005">
    <property type="protein sequence ID" value="JAD14890.1"/>
    <property type="molecule type" value="Transcribed_RNA"/>
</dbReference>
<reference evidence="1" key="1">
    <citation type="submission" date="2014-09" db="EMBL/GenBank/DDBJ databases">
        <authorList>
            <person name="Magalhaes I.L.F."/>
            <person name="Oliveira U."/>
            <person name="Santos F.R."/>
            <person name="Vidigal T.H.D.A."/>
            <person name="Brescovit A.D."/>
            <person name="Santos A.J."/>
        </authorList>
    </citation>
    <scope>NUCLEOTIDE SEQUENCE</scope>
    <source>
        <tissue evidence="1">Shoot tissue taken approximately 20 cm above the soil surface</tissue>
    </source>
</reference>
<protein>
    <submittedName>
        <fullName evidence="1">ABC</fullName>
    </submittedName>
</protein>
<sequence>MVEMVLLGLPDCMDTKWSGHFTVWRCNREVQQWGAHI</sequence>
<proteinExistence type="predicted"/>